<dbReference type="Proteomes" id="UP000435138">
    <property type="component" value="Unassembled WGS sequence"/>
</dbReference>
<reference evidence="2 3" key="1">
    <citation type="submission" date="2019-11" db="EMBL/GenBank/DDBJ databases">
        <title>Genome analysis of Rhizobacterium cereale a novel genus and species isolated from maize roots in North Spain.</title>
        <authorList>
            <person name="Menendez E."/>
            <person name="Flores-Felix J.D."/>
            <person name="Ramirez-Bahena M.-H."/>
            <person name="Igual J.M."/>
            <person name="Garcia-Fraile P."/>
            <person name="Peix A."/>
            <person name="Velazquez E."/>
        </authorList>
    </citation>
    <scope>NUCLEOTIDE SEQUENCE [LARGE SCALE GENOMIC DNA]</scope>
    <source>
        <strain evidence="2 3">RZME27</strain>
    </source>
</reference>
<name>A0A6A8AG49_9HYPH</name>
<keyword evidence="3" id="KW-1185">Reference proteome</keyword>
<dbReference type="RefSeq" id="WP_153357739.1">
    <property type="nucleotide sequence ID" value="NZ_JAYKOO010000004.1"/>
</dbReference>
<proteinExistence type="predicted"/>
<evidence type="ECO:0000256" key="1">
    <source>
        <dbReference type="SAM" id="Phobius"/>
    </source>
</evidence>
<evidence type="ECO:0000313" key="2">
    <source>
        <dbReference type="EMBL" id="MQY48750.1"/>
    </source>
</evidence>
<protein>
    <submittedName>
        <fullName evidence="2">Uncharacterized protein</fullName>
    </submittedName>
</protein>
<comment type="caution">
    <text evidence="2">The sequence shown here is derived from an EMBL/GenBank/DDBJ whole genome shotgun (WGS) entry which is preliminary data.</text>
</comment>
<dbReference type="EMBL" id="WIXI01000049">
    <property type="protein sequence ID" value="MQY48750.1"/>
    <property type="molecule type" value="Genomic_DNA"/>
</dbReference>
<evidence type="ECO:0000313" key="3">
    <source>
        <dbReference type="Proteomes" id="UP000435138"/>
    </source>
</evidence>
<gene>
    <name evidence="2" type="ORF">GAO09_22205</name>
</gene>
<keyword evidence="1" id="KW-1133">Transmembrane helix</keyword>
<feature type="transmembrane region" description="Helical" evidence="1">
    <location>
        <begin position="6"/>
        <end position="24"/>
    </location>
</feature>
<dbReference type="AlphaFoldDB" id="A0A6A8AG49"/>
<organism evidence="2 3">
    <name type="scientific">Endobacterium cereale</name>
    <dbReference type="NCBI Taxonomy" id="2663029"/>
    <lineage>
        <taxon>Bacteria</taxon>
        <taxon>Pseudomonadati</taxon>
        <taxon>Pseudomonadota</taxon>
        <taxon>Alphaproteobacteria</taxon>
        <taxon>Hyphomicrobiales</taxon>
        <taxon>Rhizobiaceae</taxon>
        <taxon>Endobacterium</taxon>
    </lineage>
</organism>
<sequence length="45" mass="5073">MTSEWLFISFGMPAIIAVIAYVAVRLHEWDLDRSTSTATPANSFR</sequence>
<keyword evidence="1" id="KW-0812">Transmembrane</keyword>
<keyword evidence="1" id="KW-0472">Membrane</keyword>
<accession>A0A6A8AG49</accession>